<keyword evidence="6" id="KW-0472">Membrane</keyword>
<keyword evidence="2" id="KW-0677">Repeat</keyword>
<dbReference type="SUPFAM" id="SSF82895">
    <property type="entry name" value="TSP-1 type 1 repeat"/>
    <property type="match status" value="8"/>
</dbReference>
<evidence type="ECO:0000256" key="3">
    <source>
        <dbReference type="ARBA" id="ARBA00023157"/>
    </source>
</evidence>
<evidence type="ECO:0000313" key="10">
    <source>
        <dbReference type="EMBL" id="KAJ1609837.1"/>
    </source>
</evidence>
<dbReference type="PROSITE" id="PS50923">
    <property type="entry name" value="SUSHI"/>
    <property type="match status" value="1"/>
</dbReference>
<feature type="compositionally biased region" description="Basic residues" evidence="5">
    <location>
        <begin position="3686"/>
        <end position="3697"/>
    </location>
</feature>
<feature type="region of interest" description="Disordered" evidence="5">
    <location>
        <begin position="1876"/>
        <end position="1928"/>
    </location>
</feature>
<dbReference type="Proteomes" id="UP001067231">
    <property type="component" value="Unassembled WGS sequence"/>
</dbReference>
<keyword evidence="6" id="KW-1133">Transmembrane helix</keyword>
<feature type="region of interest" description="Disordered" evidence="5">
    <location>
        <begin position="1689"/>
        <end position="1721"/>
    </location>
</feature>
<feature type="compositionally biased region" description="Basic and acidic residues" evidence="5">
    <location>
        <begin position="656"/>
        <end position="667"/>
    </location>
</feature>
<feature type="compositionally biased region" description="Acidic residues" evidence="5">
    <location>
        <begin position="1554"/>
        <end position="1567"/>
    </location>
</feature>
<feature type="domain" description="LNR" evidence="8">
    <location>
        <begin position="1516"/>
        <end position="1553"/>
    </location>
</feature>
<dbReference type="PROSITE" id="PS50092">
    <property type="entry name" value="TSP1"/>
    <property type="match status" value="10"/>
</dbReference>
<dbReference type="Gene3D" id="3.30.300.320">
    <property type="match status" value="3"/>
</dbReference>
<feature type="region of interest" description="Disordered" evidence="5">
    <location>
        <begin position="2374"/>
        <end position="2429"/>
    </location>
</feature>
<keyword evidence="1 7" id="KW-0732">Signal</keyword>
<evidence type="ECO:0000256" key="1">
    <source>
        <dbReference type="ARBA" id="ARBA00022729"/>
    </source>
</evidence>
<feature type="domain" description="Sushi" evidence="9">
    <location>
        <begin position="3296"/>
        <end position="3365"/>
    </location>
</feature>
<dbReference type="InterPro" id="IPR017900">
    <property type="entry name" value="4Fe4S_Fe_S_CS"/>
</dbReference>
<feature type="region of interest" description="Disordered" evidence="5">
    <location>
        <begin position="1180"/>
        <end position="1210"/>
    </location>
</feature>
<feature type="region of interest" description="Disordered" evidence="5">
    <location>
        <begin position="1550"/>
        <end position="1574"/>
    </location>
</feature>
<feature type="region of interest" description="Disordered" evidence="5">
    <location>
        <begin position="656"/>
        <end position="675"/>
    </location>
</feature>
<organism evidence="10">
    <name type="scientific">Cryptosporidium canis</name>
    <dbReference type="NCBI Taxonomy" id="195482"/>
    <lineage>
        <taxon>Eukaryota</taxon>
        <taxon>Sar</taxon>
        <taxon>Alveolata</taxon>
        <taxon>Apicomplexa</taxon>
        <taxon>Conoidasida</taxon>
        <taxon>Coccidia</taxon>
        <taxon>Eucoccidiorida</taxon>
        <taxon>Eimeriorina</taxon>
        <taxon>Cryptosporidiidae</taxon>
        <taxon>Cryptosporidium</taxon>
    </lineage>
</organism>
<feature type="signal peptide" evidence="7">
    <location>
        <begin position="1"/>
        <end position="23"/>
    </location>
</feature>
<sequence>MNRIKLLVYILRVFQFILWRAKGAVKRSPVVSTSGLVCEDNPSVAESGYSCSFLARRFGGFLGCEKLLKDLAQDSLPPGIPGSTRVVDACPGSCNKCRECSPGCALWFVGNGVCDPECDNLSCQFDGGDCWRVDCKLSAWSSWSACSVSCGPGGRVTRTRQIIVSPRNGGESCGALKAEETGCNSHIPCPLSCTVSEWGSWSRCSSTCGVGHQMRERSVIKAPKDQNMFQCPETRQIRECILDTCSSNCTLGEFKFKSAVSGTPCLLEQGCVERREIVLPVFKPELGNYTCIVEERPSDCSGLQLVCPGPCQLSEWSDWSSCSYFKEDSGADGGYRLLKRRRREARRRMRDARCEDEVEVRACDESERQGVEALVRCNMGEWSSWSSCSTSCGLGSRLRARWLLSEPENEDVLSESLINTEGVCGPLFQTKACNDRSCLTDGCKVSEWSQWSSCSSRVCNSPGLSKRHRSVISLPRRGDCPVLEESRDCLGVCDHSVSVSKSNCMFGDWSAWSTCQDDCYTRHAGGEAAGRSRQGPRRYRHKMIVFNPKDRDCSAESEYSEVRECQEGCEGGHLVETCQVTEWGPWSSCSANCDGGTRRRIRERVNSVRGVGKAGPRPLTRGAPSGCPSLLEVEKCNTHPCEYSCELSPWHSDARRSSVAHDKRGTRGGEAGESGGAEGIAISDCSARCGVGVIGRSRSVMGGGAAIFGQDEQGRLASKVCGPLRDTIKCVRVSEDCSIDCQVGEWGAWSACSASCGDGFQSRSRELLVPSLGRKCEANTEELRECFEGPCPSSCHVSQWSEWTMCLGGCDERPYKRRERRILEPPAAGLSCPVLEERADAAGECPESERCPSDCEVGEWSSWTECDAKCGVGVEKRLRKVVRRESRGGAPCPNLEDLRPCSRGACKSDCLLGDWEEWGACSKSCGGGSRSRTREVVSQPSEGRECEFLKDFEPCNEFQCIATRDCEVGQWSVWSPCSASCGGGVKRRQREVQVPATGGGRCEFELNQKVGCNGFRCPGEPCIDRPEAQEVVPCSILKAMFGCQKRLIDVAKSNGVPYPEDRPPEARIMDGCPATCGMCTECAPGCQLRDVGNLSCDPACNNAACRFDDGDCEKNSPHKASCVLPKLSEAFLFLSKWEDQGKRGGRGDFLELLGHSGVPSTDVLKTLKDSSDNSLVVLESHSSDGVQARGPGPSAGEPAGGEEPDAEGKNTIREYRKGDIVYIRCDQGRRFRKYAAIPYFKYQCKESGFIQLIEPKGTPLLYVDGDGIPRIPACEEDECPYLIIQEAPQMIGSVNTLYKRDLKHSYTYIMYRDIGEPIFITGDHQRVILGPVGTLYLISIDSFYPEFGDPSFEKYRLWSLVDVSQQKIIQEFVELRLVCVKNPNLLSSNLGSGGPAPDPGPRRESGGATVQYQRPLRFLSQVSASGSNLDSRVWEDQDSPRPEPPWRGLQERPFTYVMGKRRFCEDQPEVKEQGILCETLSTMCEMNIPNPQNYGLPENSFVWQVCPSTCNRCRECSAGCPEWFRGNTVCDQACNNAACNFDDGDCGGAKADSDQEPGEVAEREEEEGHGASSDNVVIPEGAITYFAGKFRNCTDIPELIDSLASCKALKQTCQLKLPLSASSLEAGLSHSSTISQVCPKTCGICEECAPGCPKWFIDNGYCDVSCQNPECQFDGKDCLGETTAWKPKMPVGAPRDSRRPSASPGASQGPASSKKGSSRRGCMDSPLVLEAFNRGCEELRTSFGCSIPVEKIPRDGAGLPEGVKPGARLRDLEDSLRERPFTMIFNEKRYCEDQPEVAKRGISCKNLSSMCNASIPSAKTYGLPDGTPIWRVCPATCNRCRECSAGCPEWFRGNTVCDQACNNAACNFDDGDCGGAKADSDREPGEVAEREGERAREGGDRSYEIDSGGETRDGEASDESSREGGSDLDRQFFSMLKERGQECRDDPQVEEVSGFSCEQITSIFDCSTLLRDLPGSSIPEDVPKDTLLRHACAESCGLCEAFSSERRRPGGRDREERSGPGSNTCKDDVFISYVTGRCRDIMNFSVSLSEVCNEALSERTVLRESKRSSAFSMNKRVYDHCPRSCGRCRGDCEDDSKLQPGECRVAIETASIQGFGCDMPLLQVSFSLAERFGDEKEYLLLSDVCARSCNYCSSAQEGTEGEAVLDPRSSDSMCSIKSTKHWGSGYLLELRPDAQEETGGSRLVVSCNSGYSSSDRRDTVEAICDLKSSIYVLPETFKCEEPHVDVMRVELEINEASDLDFTAVSSIYTALYSTLPIYQPNGLRIEAIGTTRFEGIAGEGEESLRCEDQNHQLKAFGINCSMLKPFCSKTLEELAKQFNRSIPEGVSANVKVSLACPVTCDNCQEFLDVVSSLRSEQGEEREAEEETEEEDSARERERESGDSARDLSDEGRPEQRAGRGGHPSRRGGGSELGPLYVLFDVGFFQSSSRGRESSFESALKDHKIARRFVTTLKAQFASRGVRLAPKEFEAGSWDSQHAVETPDGEDTQVRLGKVLLGAKGGRDGRGGEKPVLYQWNLHAAHEKLAIRGQGGRLFEEASAVPPELLPEVRREGGVLHEPVLLLSQGQPRAELCRDGGLVLWAAPGFQSRSGERGMDLFCRGTSSTRTSCFLRFQQVIDQYRGRRGPLCNTVEFAQQLLQAWCYRGPEARGRRGEESVEAEAEAGTEKDGDYCFSSIKETISVGMDSQDFVSAEFGTFRSRCHPEGCFRSHLRYFDAITQLHAAWGYPLPSSPLRRSDSGAGSATSSGARAATTAATSPSPGLGAESGDASGPSAGSSSTYSNLEVLLEESNEDWLDLLCTRTSSGAHCQESLSILLERNPIKSKTLLLNPCHSKCFMIVAGRLGASLQRFGQLATDPQSESLGLLLRHYSRHFCVKNSKGQSCGPLLFAGASFALEASLSHKQTAGRDSAESRAGRRPGLGGPGARGAAPVESGDPAPGLETHKLDNYCSSGCFSYYVGDGMCDLQCFNEACSWDRGDCLSSSMYPEIYQPLEDLFKGCLAGSSPKPHRAAGVGGPRQGGTCSSTCRARYSILTETLGCCTSVAVDLYQSMTQLMDVQSQGGESRRSDGPFSSSLNSMWSISRLEQMCGMSLDRTCSDGLPRIQVRMTLALSHPDLGLAEDPQAPLGLSRVVSRSLGILESDITKVFFTSKVPFPQSGSRDLGFLVDVVIDTGSTELIDLDERLLLQGQIDKLQRRWALELCHELGDSHSEECSVRLLEVISEPTSSIGISNSTSPALPWMNSVGFSYLNKDLPPEPCSVNHQYLQDASRYKVVPISAQPGPSAAAGQILSAGFSSLSSHKSMAHGSKLSVSCSGGGYYASAGRSPDTLACNNGRWEAASGLRCTRRCQGLPKLPNGLRLQNSPALAVPGQEQTLTLAHGAVLHVECFSEEYKSTSAIIQDSIECLDGAWTAPRLQCTRSCTNLSSTSLGPSSTVVGREYRDRDQRKVFCSDDYYLSPKSGRSTVSSRSRPPHGPKHPHRKSQPGPEDSPALLEELAVSKSYNGISTLDEAIRRGYYILTCKNGTWESEPLICVKGTLTDYSKVRRGIQVTMTHIFSIKTLLACIVIISSVFAIALGIWLAWVLRYKKLTEMYNADQLERVESARRVLLELSGIEYMQSQTSIDQTTENSNVLSQNQPRDQTPPPPSSSWESLNHLMDDDDDDNNNRHHCPTKKHMGL</sequence>
<comment type="caution">
    <text evidence="10">The sequence shown here is derived from an EMBL/GenBank/DDBJ whole genome shotgun (WGS) entry which is preliminary data.</text>
</comment>
<feature type="compositionally biased region" description="Basic and acidic residues" evidence="5">
    <location>
        <begin position="2393"/>
        <end position="2417"/>
    </location>
</feature>
<accession>A0A9D5DGY5</accession>
<evidence type="ECO:0000256" key="5">
    <source>
        <dbReference type="SAM" id="MobiDB-lite"/>
    </source>
</evidence>
<keyword evidence="4" id="KW-0325">Glycoprotein</keyword>
<feature type="compositionally biased region" description="Basic and acidic residues" evidence="5">
    <location>
        <begin position="1878"/>
        <end position="1928"/>
    </location>
</feature>
<name>A0A9D5DGY5_9CRYT</name>
<dbReference type="EMBL" id="JAPCXC010000030">
    <property type="protein sequence ID" value="KAJ1609837.1"/>
    <property type="molecule type" value="Genomic_DNA"/>
</dbReference>
<evidence type="ECO:0000256" key="6">
    <source>
        <dbReference type="SAM" id="Phobius"/>
    </source>
</evidence>
<evidence type="ECO:0000259" key="9">
    <source>
        <dbReference type="PROSITE" id="PS50923"/>
    </source>
</evidence>
<feature type="domain" description="LNR" evidence="8">
    <location>
        <begin position="1079"/>
        <end position="1122"/>
    </location>
</feature>
<feature type="region of interest" description="Disordered" evidence="5">
    <location>
        <begin position="3639"/>
        <end position="3697"/>
    </location>
</feature>
<reference evidence="10" key="1">
    <citation type="submission" date="2022-10" db="EMBL/GenBank/DDBJ databases">
        <title>Adaptive evolution leads to modifications in subtelomeric GC content in a zoonotic Cryptosporidium species.</title>
        <authorList>
            <person name="Li J."/>
            <person name="Feng Y."/>
            <person name="Xiao L."/>
        </authorList>
    </citation>
    <scope>NUCLEOTIDE SEQUENCE</scope>
    <source>
        <strain evidence="10">33844</strain>
    </source>
</reference>
<keyword evidence="3" id="KW-1015">Disulfide bond</keyword>
<dbReference type="SMART" id="SM00209">
    <property type="entry name" value="TSP1"/>
    <property type="match status" value="12"/>
</dbReference>
<feature type="region of interest" description="Disordered" evidence="5">
    <location>
        <begin position="1389"/>
        <end position="1408"/>
    </location>
</feature>
<proteinExistence type="predicted"/>
<feature type="chain" id="PRO_5039577251" evidence="7">
    <location>
        <begin position="24"/>
        <end position="3697"/>
    </location>
</feature>
<feature type="compositionally biased region" description="Basic residues" evidence="5">
    <location>
        <begin position="3489"/>
        <end position="3501"/>
    </location>
</feature>
<dbReference type="PROSITE" id="PS50258">
    <property type="entry name" value="LNR"/>
    <property type="match status" value="4"/>
</dbReference>
<dbReference type="Gene3D" id="4.10.470.20">
    <property type="match status" value="3"/>
</dbReference>
<evidence type="ECO:0000256" key="4">
    <source>
        <dbReference type="ARBA" id="ARBA00023180"/>
    </source>
</evidence>
<dbReference type="Pfam" id="PF00090">
    <property type="entry name" value="TSP_1"/>
    <property type="match status" value="2"/>
</dbReference>
<feature type="region of interest" description="Disordered" evidence="5">
    <location>
        <begin position="3478"/>
        <end position="3508"/>
    </location>
</feature>
<feature type="compositionally biased region" description="Gly residues" evidence="5">
    <location>
        <begin position="2418"/>
        <end position="2429"/>
    </location>
</feature>
<feature type="compositionally biased region" description="Acidic residues" evidence="5">
    <location>
        <begin position="2379"/>
        <end position="2392"/>
    </location>
</feature>
<dbReference type="Pfam" id="PF00066">
    <property type="entry name" value="Notch"/>
    <property type="match status" value="5"/>
</dbReference>
<dbReference type="PROSITE" id="PS00198">
    <property type="entry name" value="4FE4S_FER_1"/>
    <property type="match status" value="1"/>
</dbReference>
<feature type="region of interest" description="Disordered" evidence="5">
    <location>
        <begin position="1429"/>
        <end position="1449"/>
    </location>
</feature>
<feature type="region of interest" description="Disordered" evidence="5">
    <location>
        <begin position="2923"/>
        <end position="2956"/>
    </location>
</feature>
<feature type="region of interest" description="Disordered" evidence="5">
    <location>
        <begin position="2753"/>
        <end position="2795"/>
    </location>
</feature>
<gene>
    <name evidence="10" type="ORF">OJ253_1412</name>
</gene>
<feature type="compositionally biased region" description="Basic and acidic residues" evidence="5">
    <location>
        <begin position="1432"/>
        <end position="1441"/>
    </location>
</feature>
<evidence type="ECO:0000256" key="7">
    <source>
        <dbReference type="SAM" id="SignalP"/>
    </source>
</evidence>
<dbReference type="InterPro" id="IPR000884">
    <property type="entry name" value="TSP1_rpt"/>
</dbReference>
<dbReference type="SMART" id="SM00004">
    <property type="entry name" value="NL"/>
    <property type="match status" value="6"/>
</dbReference>
<feature type="domain" description="LNR" evidence="8">
    <location>
        <begin position="100"/>
        <end position="130"/>
    </location>
</feature>
<dbReference type="InterPro" id="IPR044004">
    <property type="entry name" value="TSP1_spondin_dom"/>
</dbReference>
<dbReference type="InterPro" id="IPR000436">
    <property type="entry name" value="Sushi_SCR_CCP_dom"/>
</dbReference>
<protein>
    <submittedName>
        <fullName evidence="10">TRAP-C2 extracellular protein</fullName>
    </submittedName>
</protein>
<dbReference type="InterPro" id="IPR051418">
    <property type="entry name" value="Spondin/Thrombospondin_T1"/>
</dbReference>
<dbReference type="PANTHER" id="PTHR11311">
    <property type="entry name" value="SPONDIN"/>
    <property type="match status" value="1"/>
</dbReference>
<feature type="compositionally biased region" description="Low complexity" evidence="5">
    <location>
        <begin position="1700"/>
        <end position="1713"/>
    </location>
</feature>
<feature type="compositionally biased region" description="Low complexity" evidence="5">
    <location>
        <begin position="1188"/>
        <end position="1197"/>
    </location>
</feature>
<keyword evidence="6" id="KW-0812">Transmembrane</keyword>
<dbReference type="PANTHER" id="PTHR11311:SF15">
    <property type="entry name" value="SPONDIN-2"/>
    <property type="match status" value="1"/>
</dbReference>
<dbReference type="InterPro" id="IPR000800">
    <property type="entry name" value="Notch_dom"/>
</dbReference>
<evidence type="ECO:0000256" key="2">
    <source>
        <dbReference type="ARBA" id="ARBA00022737"/>
    </source>
</evidence>
<dbReference type="InterPro" id="IPR036383">
    <property type="entry name" value="TSP1_rpt_sf"/>
</dbReference>
<dbReference type="Gene3D" id="2.20.100.10">
    <property type="entry name" value="Thrombospondin type-1 (TSP1) repeat"/>
    <property type="match status" value="10"/>
</dbReference>
<dbReference type="OrthoDB" id="446173at2759"/>
<feature type="compositionally biased region" description="Polar residues" evidence="5">
    <location>
        <begin position="3639"/>
        <end position="3659"/>
    </location>
</feature>
<dbReference type="Pfam" id="PF19028">
    <property type="entry name" value="TSP1_spondin"/>
    <property type="match status" value="6"/>
</dbReference>
<evidence type="ECO:0000259" key="8">
    <source>
        <dbReference type="PROSITE" id="PS50258"/>
    </source>
</evidence>
<feature type="domain" description="LNR" evidence="8">
    <location>
        <begin position="1843"/>
        <end position="1880"/>
    </location>
</feature>
<feature type="transmembrane region" description="Helical" evidence="6">
    <location>
        <begin position="3579"/>
        <end position="3603"/>
    </location>
</feature>